<feature type="compositionally biased region" description="Polar residues" evidence="1">
    <location>
        <begin position="11"/>
        <end position="29"/>
    </location>
</feature>
<accession>A0A6H5HV80</accession>
<name>A0A6H5HV80_9HEMI</name>
<evidence type="ECO:0000313" key="2">
    <source>
        <dbReference type="EMBL" id="CAB0020605.1"/>
    </source>
</evidence>
<dbReference type="Proteomes" id="UP000479000">
    <property type="component" value="Unassembled WGS sequence"/>
</dbReference>
<reference evidence="2 3" key="1">
    <citation type="submission" date="2020-02" db="EMBL/GenBank/DDBJ databases">
        <authorList>
            <person name="Ferguson B K."/>
        </authorList>
    </citation>
    <scope>NUCLEOTIDE SEQUENCE [LARGE SCALE GENOMIC DNA]</scope>
</reference>
<evidence type="ECO:0000256" key="1">
    <source>
        <dbReference type="SAM" id="MobiDB-lite"/>
    </source>
</evidence>
<organism evidence="2 3">
    <name type="scientific">Nesidiocoris tenuis</name>
    <dbReference type="NCBI Taxonomy" id="355587"/>
    <lineage>
        <taxon>Eukaryota</taxon>
        <taxon>Metazoa</taxon>
        <taxon>Ecdysozoa</taxon>
        <taxon>Arthropoda</taxon>
        <taxon>Hexapoda</taxon>
        <taxon>Insecta</taxon>
        <taxon>Pterygota</taxon>
        <taxon>Neoptera</taxon>
        <taxon>Paraneoptera</taxon>
        <taxon>Hemiptera</taxon>
        <taxon>Heteroptera</taxon>
        <taxon>Panheteroptera</taxon>
        <taxon>Cimicomorpha</taxon>
        <taxon>Miridae</taxon>
        <taxon>Dicyphina</taxon>
        <taxon>Nesidiocoris</taxon>
    </lineage>
</organism>
<dbReference type="EMBL" id="CADCXU010035415">
    <property type="protein sequence ID" value="CAB0020605.1"/>
    <property type="molecule type" value="Genomic_DNA"/>
</dbReference>
<keyword evidence="3" id="KW-1185">Reference proteome</keyword>
<dbReference type="AlphaFoldDB" id="A0A6H5HV80"/>
<evidence type="ECO:0000313" key="3">
    <source>
        <dbReference type="Proteomes" id="UP000479000"/>
    </source>
</evidence>
<feature type="region of interest" description="Disordered" evidence="1">
    <location>
        <begin position="1"/>
        <end position="35"/>
    </location>
</feature>
<proteinExistence type="predicted"/>
<protein>
    <submittedName>
        <fullName evidence="2">Uncharacterized protein</fullName>
    </submittedName>
</protein>
<gene>
    <name evidence="2" type="ORF">NTEN_LOCUS24177</name>
</gene>
<sequence>MEAIRTCDLPSASSNDQQKHNNSGTSVNDEGTRRRFYDNPVFTNVQYLVRQDRQFDVGHQSITGCHTHDGLWSTPTFNVPAPT</sequence>